<reference evidence="2" key="1">
    <citation type="journal article" date="2019" name="Int. J. Syst. Evol. Microbiol.">
        <title>The Global Catalogue of Microorganisms (GCM) 10K type strain sequencing project: providing services to taxonomists for standard genome sequencing and annotation.</title>
        <authorList>
            <consortium name="The Broad Institute Genomics Platform"/>
            <consortium name="The Broad Institute Genome Sequencing Center for Infectious Disease"/>
            <person name="Wu L."/>
            <person name="Ma J."/>
        </authorList>
    </citation>
    <scope>NUCLEOTIDE SEQUENCE [LARGE SCALE GENOMIC DNA]</scope>
    <source>
        <strain evidence="2">CGMCC 1.15399</strain>
    </source>
</reference>
<sequence length="104" mass="11084">MLRGIEADGRARMPGGHLLTRESLDGFAADADLSAVGQPVLLMYGDAADDPEELMLARLAGERLPSLPAGSRLDVIPGADHTMEGHLDEVAERGLAWLERHCPA</sequence>
<proteinExistence type="predicted"/>
<dbReference type="Proteomes" id="UP001597097">
    <property type="component" value="Unassembled WGS sequence"/>
</dbReference>
<gene>
    <name evidence="1" type="ORF">ACFSJ0_01270</name>
</gene>
<organism evidence="1 2">
    <name type="scientific">Nonomuraea guangzhouensis</name>
    <dbReference type="NCBI Taxonomy" id="1291555"/>
    <lineage>
        <taxon>Bacteria</taxon>
        <taxon>Bacillati</taxon>
        <taxon>Actinomycetota</taxon>
        <taxon>Actinomycetes</taxon>
        <taxon>Streptosporangiales</taxon>
        <taxon>Streptosporangiaceae</taxon>
        <taxon>Nonomuraea</taxon>
    </lineage>
</organism>
<dbReference type="EMBL" id="JBHUCM010000002">
    <property type="protein sequence ID" value="MFD1535641.1"/>
    <property type="molecule type" value="Genomic_DNA"/>
</dbReference>
<dbReference type="RefSeq" id="WP_219539426.1">
    <property type="nucleotide sequence ID" value="NZ_JAHKRM010000062.1"/>
</dbReference>
<accession>A0ABW4FYQ6</accession>
<keyword evidence="2" id="KW-1185">Reference proteome</keyword>
<comment type="caution">
    <text evidence="1">The sequence shown here is derived from an EMBL/GenBank/DDBJ whole genome shotgun (WGS) entry which is preliminary data.</text>
</comment>
<evidence type="ECO:0000313" key="2">
    <source>
        <dbReference type="Proteomes" id="UP001597097"/>
    </source>
</evidence>
<protein>
    <recommendedName>
        <fullName evidence="3">Alpha/beta hydrolase</fullName>
    </recommendedName>
</protein>
<evidence type="ECO:0000313" key="1">
    <source>
        <dbReference type="EMBL" id="MFD1535641.1"/>
    </source>
</evidence>
<evidence type="ECO:0008006" key="3">
    <source>
        <dbReference type="Google" id="ProtNLM"/>
    </source>
</evidence>
<name>A0ABW4FYQ6_9ACTN</name>